<feature type="transmembrane region" description="Helical" evidence="11">
    <location>
        <begin position="329"/>
        <end position="350"/>
    </location>
</feature>
<reference evidence="13" key="1">
    <citation type="journal article" date="2002" name="Science">
        <title>Biosynthesis of the enediyne antitumor antibiotic C-1027.</title>
        <authorList>
            <person name="Liu W."/>
            <person name="Christenson S.D."/>
            <person name="Standage S."/>
            <person name="Shen B."/>
        </authorList>
    </citation>
    <scope>NUCLEOTIDE SEQUENCE</scope>
    <source>
        <strain evidence="13">C-1027</strain>
    </source>
</reference>
<feature type="transmembrane region" description="Helical" evidence="11">
    <location>
        <begin position="153"/>
        <end position="177"/>
    </location>
</feature>
<evidence type="ECO:0000256" key="6">
    <source>
        <dbReference type="ARBA" id="ARBA00022847"/>
    </source>
</evidence>
<feature type="transmembrane region" description="Helical" evidence="11">
    <location>
        <begin position="305"/>
        <end position="323"/>
    </location>
</feature>
<evidence type="ECO:0000256" key="8">
    <source>
        <dbReference type="ARBA" id="ARBA00023136"/>
    </source>
</evidence>
<feature type="transmembrane region" description="Helical" evidence="11">
    <location>
        <begin position="56"/>
        <end position="77"/>
    </location>
</feature>
<feature type="transmembrane region" description="Helical" evidence="11">
    <location>
        <begin position="89"/>
        <end position="107"/>
    </location>
</feature>
<name>Q8GMG3_STRGL</name>
<dbReference type="InterPro" id="IPR011701">
    <property type="entry name" value="MFS"/>
</dbReference>
<dbReference type="GO" id="GO:0005886">
    <property type="term" value="C:plasma membrane"/>
    <property type="evidence" value="ECO:0007669"/>
    <property type="project" value="UniProtKB-SubCell"/>
</dbReference>
<feature type="domain" description="Major facilitator superfamily (MFS) profile" evidence="12">
    <location>
        <begin position="17"/>
        <end position="419"/>
    </location>
</feature>
<feature type="transmembrane region" description="Helical" evidence="11">
    <location>
        <begin position="394"/>
        <end position="415"/>
    </location>
</feature>
<dbReference type="GO" id="GO:0015293">
    <property type="term" value="F:symporter activity"/>
    <property type="evidence" value="ECO:0007669"/>
    <property type="project" value="UniProtKB-KW"/>
</dbReference>
<keyword evidence="6" id="KW-0769">Symport</keyword>
<organism evidence="13">
    <name type="scientific">Streptomyces globisporus</name>
    <dbReference type="NCBI Taxonomy" id="1908"/>
    <lineage>
        <taxon>Bacteria</taxon>
        <taxon>Bacillati</taxon>
        <taxon>Actinomycetota</taxon>
        <taxon>Actinomycetes</taxon>
        <taxon>Kitasatosporales</taxon>
        <taxon>Streptomycetaceae</taxon>
        <taxon>Streptomyces</taxon>
    </lineage>
</organism>
<feature type="transmembrane region" description="Helical" evidence="11">
    <location>
        <begin position="113"/>
        <end position="132"/>
    </location>
</feature>
<keyword evidence="5 11" id="KW-0812">Transmembrane</keyword>
<evidence type="ECO:0000259" key="12">
    <source>
        <dbReference type="PROSITE" id="PS50850"/>
    </source>
</evidence>
<dbReference type="FunFam" id="1.20.1250.20:FF:000001">
    <property type="entry name" value="Dicarboxylate MFS transporter"/>
    <property type="match status" value="1"/>
</dbReference>
<dbReference type="SUPFAM" id="SSF103473">
    <property type="entry name" value="MFS general substrate transporter"/>
    <property type="match status" value="1"/>
</dbReference>
<comment type="subcellular location">
    <subcellularLocation>
        <location evidence="1">Cell membrane</location>
        <topology evidence="1">Multi-pass membrane protein</topology>
    </subcellularLocation>
</comment>
<dbReference type="InterPro" id="IPR020846">
    <property type="entry name" value="MFS_dom"/>
</dbReference>
<dbReference type="InterPro" id="IPR051084">
    <property type="entry name" value="H+-coupled_symporters"/>
</dbReference>
<feature type="transmembrane region" description="Helical" evidence="11">
    <location>
        <begin position="362"/>
        <end position="388"/>
    </location>
</feature>
<dbReference type="Pfam" id="PF07690">
    <property type="entry name" value="MFS_1"/>
    <property type="match status" value="1"/>
</dbReference>
<comment type="similarity">
    <text evidence="2">Belongs to the major facilitator superfamily. Metabolite:H+ Symporter (MHS) family (TC 2.A.1.6) family.</text>
</comment>
<evidence type="ECO:0000256" key="9">
    <source>
        <dbReference type="ARBA" id="ARBA00037295"/>
    </source>
</evidence>
<protein>
    <recommendedName>
        <fullName evidence="10">Putative proline/betaine transporter</fullName>
    </recommendedName>
</protein>
<evidence type="ECO:0000256" key="11">
    <source>
        <dbReference type="SAM" id="Phobius"/>
    </source>
</evidence>
<dbReference type="InterPro" id="IPR036259">
    <property type="entry name" value="MFS_trans_sf"/>
</dbReference>
<dbReference type="PANTHER" id="PTHR43528">
    <property type="entry name" value="ALPHA-KETOGLUTARATE PERMEASE"/>
    <property type="match status" value="1"/>
</dbReference>
<keyword evidence="8 11" id="KW-0472">Membrane</keyword>
<keyword evidence="4" id="KW-1003">Cell membrane</keyword>
<keyword evidence="3" id="KW-0813">Transport</keyword>
<comment type="function">
    <text evidence="9">May be a proton symporter involved in the uptake of osmolytes such as proline and glycine betaine.</text>
</comment>
<feature type="transmembrane region" description="Helical" evidence="11">
    <location>
        <begin position="189"/>
        <end position="208"/>
    </location>
</feature>
<dbReference type="GeneID" id="27787434"/>
<evidence type="ECO:0000256" key="10">
    <source>
        <dbReference type="ARBA" id="ARBA00039918"/>
    </source>
</evidence>
<feature type="transmembrane region" description="Helical" evidence="11">
    <location>
        <begin position="275"/>
        <end position="298"/>
    </location>
</feature>
<evidence type="ECO:0000256" key="1">
    <source>
        <dbReference type="ARBA" id="ARBA00004651"/>
    </source>
</evidence>
<accession>Q8GMG3</accession>
<evidence type="ECO:0000256" key="3">
    <source>
        <dbReference type="ARBA" id="ARBA00022448"/>
    </source>
</evidence>
<proteinExistence type="inferred from homology"/>
<evidence type="ECO:0000313" key="13">
    <source>
        <dbReference type="EMBL" id="AAL06677.1"/>
    </source>
</evidence>
<evidence type="ECO:0000256" key="2">
    <source>
        <dbReference type="ARBA" id="ARBA00008240"/>
    </source>
</evidence>
<dbReference type="EMBL" id="AY048670">
    <property type="protein sequence ID" value="AAL06677.1"/>
    <property type="molecule type" value="Genomic_DNA"/>
</dbReference>
<dbReference type="PANTHER" id="PTHR43528:SF1">
    <property type="entry name" value="ALPHA-KETOGLUTARATE PERMEASE"/>
    <property type="match status" value="1"/>
</dbReference>
<feature type="transmembrane region" description="Helical" evidence="11">
    <location>
        <begin position="242"/>
        <end position="263"/>
    </location>
</feature>
<evidence type="ECO:0000256" key="7">
    <source>
        <dbReference type="ARBA" id="ARBA00022989"/>
    </source>
</evidence>
<evidence type="ECO:0000256" key="5">
    <source>
        <dbReference type="ARBA" id="ARBA00022692"/>
    </source>
</evidence>
<sequence length="441" mass="46802">MPAVNGSVQSGQSHRRSVVATVVGNFVESFDWLAYGLFAPLFAAQFFPSSNQFTSLLGAFAVFGTGMLFRPIGGVLLGRLADRRGRRPALMLAIGLMTGGSTLIAVVPTYEHIGILAPLLLLLARLAQGVSSGGEWTAAATYLMEIAPKNRRCLYSSLFSVTTMAGPFVASLLGAGLGVWLGTATMEAWGWRVPFLLGGVFGVILLFLRRRLTETEVFRREVRPRARRGSLGQLIGAHRPQVLLAVMLVAGLGVIGGTWSTAVPAMGHRLIGSQTMFWVVVCVTGSVILLQVPIGLLADRVEPGRFLIVSSVVFAAVGSYAYLTVQDSFASLAFTYSTGVIFLGCVTMVLPKMLSRIFPPQIRGLGIGLPHASTTALLGGAGPLLAAYSDERGASGWFIAAVMAAVLLAWPATLWERRLFRARTAPGSEPVPESAVARPVG</sequence>
<evidence type="ECO:0000256" key="4">
    <source>
        <dbReference type="ARBA" id="ARBA00022475"/>
    </source>
</evidence>
<dbReference type="AlphaFoldDB" id="Q8GMG3"/>
<dbReference type="Gene3D" id="1.20.1250.20">
    <property type="entry name" value="MFS general substrate transporter like domains"/>
    <property type="match status" value="2"/>
</dbReference>
<dbReference type="PROSITE" id="PS50850">
    <property type="entry name" value="MFS"/>
    <property type="match status" value="1"/>
</dbReference>
<keyword evidence="7 11" id="KW-1133">Transmembrane helix</keyword>